<dbReference type="Proteomes" id="UP001287356">
    <property type="component" value="Unassembled WGS sequence"/>
</dbReference>
<name>A0AAE0NAP1_9PEZI</name>
<keyword evidence="4" id="KW-1185">Reference proteome</keyword>
<dbReference type="Pfam" id="PF26113">
    <property type="entry name" value="GH16_XgeA"/>
    <property type="match status" value="1"/>
</dbReference>
<dbReference type="PROSITE" id="PS51762">
    <property type="entry name" value="GH16_2"/>
    <property type="match status" value="1"/>
</dbReference>
<dbReference type="SUPFAM" id="SSF49899">
    <property type="entry name" value="Concanavalin A-like lectins/glucanases"/>
    <property type="match status" value="1"/>
</dbReference>
<evidence type="ECO:0000256" key="1">
    <source>
        <dbReference type="SAM" id="SignalP"/>
    </source>
</evidence>
<dbReference type="InterPro" id="IPR050546">
    <property type="entry name" value="Glycosyl_Hydrlase_16"/>
</dbReference>
<sequence length="284" mass="30973">MRHNAALGFLSLFSSLAAATQIPGYPGFHSIWSDGFSGGAGQSPNGGQWTTVTNLHVNNEVEDYTTSNQNVQLSGGDTIQFVPHRSASGQWTSGRIESKATFTPQQGKVMMVESMIRFGDGPSNRQQGIWPAFWMLGDSIHHGTEWPRCGELDIMERINGQFTGYGTTHCGYSKSGGPCNEPNGRFETVAISDNGWHRWSLKIDLTNSDWRAQTIQWLYDGRVYHTLSGGTIGDAAIWGSLAHSPLFIIFNVAVGGDWPGPPNGATVDSWSSMMEVSYVAVYST</sequence>
<reference evidence="3" key="1">
    <citation type="journal article" date="2023" name="Mol. Phylogenet. Evol.">
        <title>Genome-scale phylogeny and comparative genomics of the fungal order Sordariales.</title>
        <authorList>
            <person name="Hensen N."/>
            <person name="Bonometti L."/>
            <person name="Westerberg I."/>
            <person name="Brannstrom I.O."/>
            <person name="Guillou S."/>
            <person name="Cros-Aarteil S."/>
            <person name="Calhoun S."/>
            <person name="Haridas S."/>
            <person name="Kuo A."/>
            <person name="Mondo S."/>
            <person name="Pangilinan J."/>
            <person name="Riley R."/>
            <person name="LaButti K."/>
            <person name="Andreopoulos B."/>
            <person name="Lipzen A."/>
            <person name="Chen C."/>
            <person name="Yan M."/>
            <person name="Daum C."/>
            <person name="Ng V."/>
            <person name="Clum A."/>
            <person name="Steindorff A."/>
            <person name="Ohm R.A."/>
            <person name="Martin F."/>
            <person name="Silar P."/>
            <person name="Natvig D.O."/>
            <person name="Lalanne C."/>
            <person name="Gautier V."/>
            <person name="Ament-Velasquez S.L."/>
            <person name="Kruys A."/>
            <person name="Hutchinson M.I."/>
            <person name="Powell A.J."/>
            <person name="Barry K."/>
            <person name="Miller A.N."/>
            <person name="Grigoriev I.V."/>
            <person name="Debuchy R."/>
            <person name="Gladieux P."/>
            <person name="Hiltunen Thoren M."/>
            <person name="Johannesson H."/>
        </authorList>
    </citation>
    <scope>NUCLEOTIDE SEQUENCE</scope>
    <source>
        <strain evidence="3">CBS 958.72</strain>
    </source>
</reference>
<dbReference type="EMBL" id="JAULSN010000003">
    <property type="protein sequence ID" value="KAK3375614.1"/>
    <property type="molecule type" value="Genomic_DNA"/>
</dbReference>
<feature type="signal peptide" evidence="1">
    <location>
        <begin position="1"/>
        <end position="19"/>
    </location>
</feature>
<dbReference type="Gene3D" id="2.60.120.200">
    <property type="match status" value="1"/>
</dbReference>
<evidence type="ECO:0000259" key="2">
    <source>
        <dbReference type="PROSITE" id="PS51762"/>
    </source>
</evidence>
<dbReference type="GO" id="GO:0004553">
    <property type="term" value="F:hydrolase activity, hydrolyzing O-glycosyl compounds"/>
    <property type="evidence" value="ECO:0007669"/>
    <property type="project" value="InterPro"/>
</dbReference>
<dbReference type="CDD" id="cd02182">
    <property type="entry name" value="GH16_Strep_laminarinase_like"/>
    <property type="match status" value="1"/>
</dbReference>
<organism evidence="3 4">
    <name type="scientific">Lasiosphaeria ovina</name>
    <dbReference type="NCBI Taxonomy" id="92902"/>
    <lineage>
        <taxon>Eukaryota</taxon>
        <taxon>Fungi</taxon>
        <taxon>Dikarya</taxon>
        <taxon>Ascomycota</taxon>
        <taxon>Pezizomycotina</taxon>
        <taxon>Sordariomycetes</taxon>
        <taxon>Sordariomycetidae</taxon>
        <taxon>Sordariales</taxon>
        <taxon>Lasiosphaeriaceae</taxon>
        <taxon>Lasiosphaeria</taxon>
    </lineage>
</organism>
<protein>
    <submittedName>
        <fullName evidence="3">Glycoside hydrolase family 16 protein</fullName>
    </submittedName>
</protein>
<proteinExistence type="predicted"/>
<reference evidence="3" key="2">
    <citation type="submission" date="2023-06" db="EMBL/GenBank/DDBJ databases">
        <authorList>
            <consortium name="Lawrence Berkeley National Laboratory"/>
            <person name="Haridas S."/>
            <person name="Hensen N."/>
            <person name="Bonometti L."/>
            <person name="Westerberg I."/>
            <person name="Brannstrom I.O."/>
            <person name="Guillou S."/>
            <person name="Cros-Aarteil S."/>
            <person name="Calhoun S."/>
            <person name="Kuo A."/>
            <person name="Mondo S."/>
            <person name="Pangilinan J."/>
            <person name="Riley R."/>
            <person name="Labutti K."/>
            <person name="Andreopoulos B."/>
            <person name="Lipzen A."/>
            <person name="Chen C."/>
            <person name="Yanf M."/>
            <person name="Daum C."/>
            <person name="Ng V."/>
            <person name="Clum A."/>
            <person name="Steindorff A."/>
            <person name="Ohm R."/>
            <person name="Martin F."/>
            <person name="Silar P."/>
            <person name="Natvig D."/>
            <person name="Lalanne C."/>
            <person name="Gautier V."/>
            <person name="Ament-Velasquez S.L."/>
            <person name="Kruys A."/>
            <person name="Hutchinson M.I."/>
            <person name="Powell A.J."/>
            <person name="Barry K."/>
            <person name="Miller A.N."/>
            <person name="Grigoriev I.V."/>
            <person name="Debuchy R."/>
            <person name="Gladieux P."/>
            <person name="Thoren M.H."/>
            <person name="Johannesson H."/>
        </authorList>
    </citation>
    <scope>NUCLEOTIDE SEQUENCE</scope>
    <source>
        <strain evidence="3">CBS 958.72</strain>
    </source>
</reference>
<evidence type="ECO:0000313" key="4">
    <source>
        <dbReference type="Proteomes" id="UP001287356"/>
    </source>
</evidence>
<keyword evidence="1" id="KW-0732">Signal</keyword>
<dbReference type="GO" id="GO:0005975">
    <property type="term" value="P:carbohydrate metabolic process"/>
    <property type="evidence" value="ECO:0007669"/>
    <property type="project" value="InterPro"/>
</dbReference>
<comment type="caution">
    <text evidence="3">The sequence shown here is derived from an EMBL/GenBank/DDBJ whole genome shotgun (WGS) entry which is preliminary data.</text>
</comment>
<keyword evidence="3" id="KW-0378">Hydrolase</keyword>
<dbReference type="InterPro" id="IPR000757">
    <property type="entry name" value="Beta-glucanase-like"/>
</dbReference>
<accession>A0AAE0NAP1</accession>
<dbReference type="AlphaFoldDB" id="A0AAE0NAP1"/>
<dbReference type="PANTHER" id="PTHR10963">
    <property type="entry name" value="GLYCOSYL HYDROLASE-RELATED"/>
    <property type="match status" value="1"/>
</dbReference>
<feature type="chain" id="PRO_5042065006" evidence="1">
    <location>
        <begin position="20"/>
        <end position="284"/>
    </location>
</feature>
<feature type="domain" description="GH16" evidence="2">
    <location>
        <begin position="18"/>
        <end position="284"/>
    </location>
</feature>
<evidence type="ECO:0000313" key="3">
    <source>
        <dbReference type="EMBL" id="KAK3375614.1"/>
    </source>
</evidence>
<dbReference type="InterPro" id="IPR013320">
    <property type="entry name" value="ConA-like_dom_sf"/>
</dbReference>
<gene>
    <name evidence="3" type="ORF">B0T24DRAFT_204490</name>
</gene>
<dbReference type="PANTHER" id="PTHR10963:SF60">
    <property type="entry name" value="GRAM-NEGATIVE BACTERIA-BINDING PROTEIN 1-RELATED"/>
    <property type="match status" value="1"/>
</dbReference>